<keyword evidence="2" id="KW-1185">Reference proteome</keyword>
<organism evidence="1 2">
    <name type="scientific">Azospirillum palustre</name>
    <dbReference type="NCBI Taxonomy" id="2044885"/>
    <lineage>
        <taxon>Bacteria</taxon>
        <taxon>Pseudomonadati</taxon>
        <taxon>Pseudomonadota</taxon>
        <taxon>Alphaproteobacteria</taxon>
        <taxon>Rhodospirillales</taxon>
        <taxon>Azospirillaceae</taxon>
        <taxon>Azospirillum</taxon>
    </lineage>
</organism>
<dbReference type="EMBL" id="PDKW01000043">
    <property type="protein sequence ID" value="PGH52756.1"/>
    <property type="molecule type" value="Genomic_DNA"/>
</dbReference>
<evidence type="ECO:0000313" key="1">
    <source>
        <dbReference type="EMBL" id="PGH52756.1"/>
    </source>
</evidence>
<gene>
    <name evidence="1" type="ORF">CRT60_22685</name>
</gene>
<dbReference type="Proteomes" id="UP000225379">
    <property type="component" value="Unassembled WGS sequence"/>
</dbReference>
<dbReference type="AlphaFoldDB" id="A0A2B8B215"/>
<protein>
    <submittedName>
        <fullName evidence="1">Uncharacterized protein</fullName>
    </submittedName>
</protein>
<accession>A0A2B8B215</accession>
<reference evidence="2" key="1">
    <citation type="submission" date="2017-10" db="EMBL/GenBank/DDBJ databases">
        <authorList>
            <person name="Kravchenko I.K."/>
            <person name="Grouzdev D.S."/>
        </authorList>
    </citation>
    <scope>NUCLEOTIDE SEQUENCE [LARGE SCALE GENOMIC DNA]</scope>
    <source>
        <strain evidence="2">B2</strain>
    </source>
</reference>
<name>A0A2B8B215_9PROT</name>
<evidence type="ECO:0000313" key="2">
    <source>
        <dbReference type="Proteomes" id="UP000225379"/>
    </source>
</evidence>
<proteinExistence type="predicted"/>
<comment type="caution">
    <text evidence="1">The sequence shown here is derived from an EMBL/GenBank/DDBJ whole genome shotgun (WGS) entry which is preliminary data.</text>
</comment>
<sequence length="67" mass="7819">MRHQDPTFLTLSPIEISRQAAELRTTEQLIQAVLSERVRDIEGLRIVIQGLYRRGPEKHQKPRSARQ</sequence>